<evidence type="ECO:0000313" key="2">
    <source>
        <dbReference type="EMBL" id="MPM40814.1"/>
    </source>
</evidence>
<evidence type="ECO:0008006" key="3">
    <source>
        <dbReference type="Google" id="ProtNLM"/>
    </source>
</evidence>
<name>A0A644ZTB4_9ZZZZ</name>
<dbReference type="AlphaFoldDB" id="A0A644ZTB4"/>
<feature type="region of interest" description="Disordered" evidence="1">
    <location>
        <begin position="114"/>
        <end position="143"/>
    </location>
</feature>
<dbReference type="EMBL" id="VSSQ01009136">
    <property type="protein sequence ID" value="MPM40814.1"/>
    <property type="molecule type" value="Genomic_DNA"/>
</dbReference>
<protein>
    <recommendedName>
        <fullName evidence="3">DUF2939 domain-containing protein</fullName>
    </recommendedName>
</protein>
<accession>A0A644ZTB4</accession>
<comment type="caution">
    <text evidence="2">The sequence shown here is derived from an EMBL/GenBank/DDBJ whole genome shotgun (WGS) entry which is preliminary data.</text>
</comment>
<organism evidence="2">
    <name type="scientific">bioreactor metagenome</name>
    <dbReference type="NCBI Taxonomy" id="1076179"/>
    <lineage>
        <taxon>unclassified sequences</taxon>
        <taxon>metagenomes</taxon>
        <taxon>ecological metagenomes</taxon>
    </lineage>
</organism>
<gene>
    <name evidence="2" type="ORF">SDC9_87462</name>
</gene>
<evidence type="ECO:0000256" key="1">
    <source>
        <dbReference type="SAM" id="MobiDB-lite"/>
    </source>
</evidence>
<dbReference type="Pfam" id="PF11159">
    <property type="entry name" value="DUF2939"/>
    <property type="match status" value="1"/>
</dbReference>
<proteinExistence type="predicted"/>
<dbReference type="InterPro" id="IPR021330">
    <property type="entry name" value="DUF2939"/>
</dbReference>
<reference evidence="2" key="1">
    <citation type="submission" date="2019-08" db="EMBL/GenBank/DDBJ databases">
        <authorList>
            <person name="Kucharzyk K."/>
            <person name="Murdoch R.W."/>
            <person name="Higgins S."/>
            <person name="Loffler F."/>
        </authorList>
    </citation>
    <scope>NUCLEOTIDE SEQUENCE</scope>
</reference>
<sequence>MKNQKNMFVAVVGAALLGAAALVYASPYMALNSIKKALDARDAEAFSEYVDFPVLRENLKGKLMASISKKMPAAPDSASSNPFSNFGQAIGGMVVGAAVDSMVSPAGVMTLMGTGQFGPHMPKTDKPQDADDTSTAQKSQEDRSFSVDYQGFNKVRVYRKSDPDAAFIFRREGIMGWKLINVDM</sequence>